<comment type="caution">
    <text evidence="6">The sequence shown here is derived from an EMBL/GenBank/DDBJ whole genome shotgun (WGS) entry which is preliminary data.</text>
</comment>
<name>A0AAW0WUM6_CHEQU</name>
<sequence length="417" mass="46497">MDYGRFFSQVALRREPSAVSTLRDKAADKKTPIIWLGGGLPNPSLFPIQDATVTLKNGEKLIIGKELMVKVLQYSSSKGFPPLVQQLQQLTEDLHQPPRMCETGVVVTMGSINALSMAGNMLLNPGDPIIVQEPLFSGIISALLPYGPKLIPAATDDEGIVPSLLRETLARCGDCPAKVMYVNPTANNPTGVSMSEARLREIYDIACEYNIIILEDDPYYFINFVEDLPTSFLKLDTEGRVLRFDSFSKTVSAGIRLGYVTGPQPLIDIMTVDIMSSVGHASTLAQVVVSELLNKWGHQEYLNHVYSLREEYRKKRDVMQKAAEKHLAGLCEWKLPSGGMFFWIKVLGLEDTQRLINEAATRVGVVAMPGCYFVVRREEPCPYIRVTYSVASPEEVDRAFYLLAEVIREEKLQSKKE</sequence>
<dbReference type="AlphaFoldDB" id="A0AAW0WUM6"/>
<keyword evidence="7" id="KW-1185">Reference proteome</keyword>
<keyword evidence="4" id="KW-0663">Pyridoxal phosphate</keyword>
<feature type="domain" description="Aminotransferase class I/classII large" evidence="5">
    <location>
        <begin position="67"/>
        <end position="399"/>
    </location>
</feature>
<dbReference type="GO" id="GO:0016212">
    <property type="term" value="F:kynurenine-oxoglutarate transaminase activity"/>
    <property type="evidence" value="ECO:0007669"/>
    <property type="project" value="TreeGrafter"/>
</dbReference>
<dbReference type="InterPro" id="IPR015424">
    <property type="entry name" value="PyrdxlP-dep_Trfase"/>
</dbReference>
<dbReference type="PANTHER" id="PTHR42790:SF19">
    <property type="entry name" value="KYNURENINE_ALPHA-AMINOADIPATE AMINOTRANSFERASE, MITOCHONDRIAL"/>
    <property type="match status" value="1"/>
</dbReference>
<proteinExistence type="predicted"/>
<evidence type="ECO:0000256" key="4">
    <source>
        <dbReference type="ARBA" id="ARBA00022898"/>
    </source>
</evidence>
<keyword evidence="2" id="KW-0032">Aminotransferase</keyword>
<evidence type="ECO:0000313" key="6">
    <source>
        <dbReference type="EMBL" id="KAK8736078.1"/>
    </source>
</evidence>
<protein>
    <recommendedName>
        <fullName evidence="5">Aminotransferase class I/classII large domain-containing protein</fullName>
    </recommendedName>
</protein>
<dbReference type="PANTHER" id="PTHR42790">
    <property type="entry name" value="AMINOTRANSFERASE"/>
    <property type="match status" value="1"/>
</dbReference>
<evidence type="ECO:0000256" key="3">
    <source>
        <dbReference type="ARBA" id="ARBA00022679"/>
    </source>
</evidence>
<dbReference type="InterPro" id="IPR050859">
    <property type="entry name" value="Class-I_PLP-dep_aminotransf"/>
</dbReference>
<dbReference type="Pfam" id="PF00155">
    <property type="entry name" value="Aminotran_1_2"/>
    <property type="match status" value="1"/>
</dbReference>
<dbReference type="InterPro" id="IPR004839">
    <property type="entry name" value="Aminotransferase_I/II_large"/>
</dbReference>
<dbReference type="GO" id="GO:0030170">
    <property type="term" value="F:pyridoxal phosphate binding"/>
    <property type="evidence" value="ECO:0007669"/>
    <property type="project" value="InterPro"/>
</dbReference>
<dbReference type="Gene3D" id="3.40.640.10">
    <property type="entry name" value="Type I PLP-dependent aspartate aminotransferase-like (Major domain)"/>
    <property type="match status" value="1"/>
</dbReference>
<dbReference type="FunFam" id="3.90.1150.10:FF:000166">
    <property type="entry name" value="Kynurenine/alpha-aminoadipate aminotransferase, mitochondrial"/>
    <property type="match status" value="1"/>
</dbReference>
<dbReference type="CDD" id="cd00609">
    <property type="entry name" value="AAT_like"/>
    <property type="match status" value="1"/>
</dbReference>
<evidence type="ECO:0000259" key="5">
    <source>
        <dbReference type="Pfam" id="PF00155"/>
    </source>
</evidence>
<keyword evidence="3" id="KW-0808">Transferase</keyword>
<organism evidence="6 7">
    <name type="scientific">Cherax quadricarinatus</name>
    <name type="common">Australian red claw crayfish</name>
    <dbReference type="NCBI Taxonomy" id="27406"/>
    <lineage>
        <taxon>Eukaryota</taxon>
        <taxon>Metazoa</taxon>
        <taxon>Ecdysozoa</taxon>
        <taxon>Arthropoda</taxon>
        <taxon>Crustacea</taxon>
        <taxon>Multicrustacea</taxon>
        <taxon>Malacostraca</taxon>
        <taxon>Eumalacostraca</taxon>
        <taxon>Eucarida</taxon>
        <taxon>Decapoda</taxon>
        <taxon>Pleocyemata</taxon>
        <taxon>Astacidea</taxon>
        <taxon>Parastacoidea</taxon>
        <taxon>Parastacidae</taxon>
        <taxon>Cherax</taxon>
    </lineage>
</organism>
<reference evidence="6 7" key="1">
    <citation type="journal article" date="2024" name="BMC Genomics">
        <title>Genome assembly of redclaw crayfish (Cherax quadricarinatus) provides insights into its immune adaptation and hypoxia tolerance.</title>
        <authorList>
            <person name="Liu Z."/>
            <person name="Zheng J."/>
            <person name="Li H."/>
            <person name="Fang K."/>
            <person name="Wang S."/>
            <person name="He J."/>
            <person name="Zhou D."/>
            <person name="Weng S."/>
            <person name="Chi M."/>
            <person name="Gu Z."/>
            <person name="He J."/>
            <person name="Li F."/>
            <person name="Wang M."/>
        </authorList>
    </citation>
    <scope>NUCLEOTIDE SEQUENCE [LARGE SCALE GENOMIC DNA]</scope>
    <source>
        <strain evidence="6">ZL_2023a</strain>
    </source>
</reference>
<gene>
    <name evidence="6" type="ORF">OTU49_005222</name>
</gene>
<dbReference type="GO" id="GO:1901605">
    <property type="term" value="P:alpha-amino acid metabolic process"/>
    <property type="evidence" value="ECO:0007669"/>
    <property type="project" value="TreeGrafter"/>
</dbReference>
<dbReference type="SUPFAM" id="SSF53383">
    <property type="entry name" value="PLP-dependent transferases"/>
    <property type="match status" value="1"/>
</dbReference>
<evidence type="ECO:0000256" key="1">
    <source>
        <dbReference type="ARBA" id="ARBA00001933"/>
    </source>
</evidence>
<evidence type="ECO:0000256" key="2">
    <source>
        <dbReference type="ARBA" id="ARBA00022576"/>
    </source>
</evidence>
<dbReference type="EMBL" id="JARKIK010000045">
    <property type="protein sequence ID" value="KAK8736078.1"/>
    <property type="molecule type" value="Genomic_DNA"/>
</dbReference>
<comment type="cofactor">
    <cofactor evidence="1">
        <name>pyridoxal 5'-phosphate</name>
        <dbReference type="ChEBI" id="CHEBI:597326"/>
    </cofactor>
</comment>
<accession>A0AAW0WUM6</accession>
<evidence type="ECO:0000313" key="7">
    <source>
        <dbReference type="Proteomes" id="UP001445076"/>
    </source>
</evidence>
<dbReference type="Proteomes" id="UP001445076">
    <property type="component" value="Unassembled WGS sequence"/>
</dbReference>
<dbReference type="InterPro" id="IPR015421">
    <property type="entry name" value="PyrdxlP-dep_Trfase_major"/>
</dbReference>